<feature type="chain" id="PRO_5036712764" description="DUF2059 domain-containing protein" evidence="1">
    <location>
        <begin position="20"/>
        <end position="135"/>
    </location>
</feature>
<gene>
    <name evidence="3" type="ORF">GCM10007028_29120</name>
</gene>
<dbReference type="InterPro" id="IPR018637">
    <property type="entry name" value="DUF2059"/>
</dbReference>
<feature type="signal peptide" evidence="1">
    <location>
        <begin position="1"/>
        <end position="19"/>
    </location>
</feature>
<evidence type="ECO:0000259" key="2">
    <source>
        <dbReference type="Pfam" id="PF09832"/>
    </source>
</evidence>
<feature type="domain" description="DUF2059" evidence="2">
    <location>
        <begin position="74"/>
        <end position="127"/>
    </location>
</feature>
<evidence type="ECO:0000313" key="4">
    <source>
        <dbReference type="Proteomes" id="UP000636004"/>
    </source>
</evidence>
<dbReference type="AlphaFoldDB" id="A0A918R805"/>
<dbReference type="RefSeq" id="WP_189361985.1">
    <property type="nucleotide sequence ID" value="NZ_BMWZ01000007.1"/>
</dbReference>
<dbReference type="Pfam" id="PF09832">
    <property type="entry name" value="DUF2059"/>
    <property type="match status" value="1"/>
</dbReference>
<proteinExistence type="predicted"/>
<accession>A0A918R805</accession>
<protein>
    <recommendedName>
        <fullName evidence="2">DUF2059 domain-containing protein</fullName>
    </recommendedName>
</protein>
<name>A0A918R805_9FLAO</name>
<dbReference type="Proteomes" id="UP000636004">
    <property type="component" value="Unassembled WGS sequence"/>
</dbReference>
<dbReference type="EMBL" id="BMWZ01000007">
    <property type="protein sequence ID" value="GGZ89092.1"/>
    <property type="molecule type" value="Genomic_DNA"/>
</dbReference>
<keyword evidence="4" id="KW-1185">Reference proteome</keyword>
<organism evidence="3 4">
    <name type="scientific">Algibacter mikhailovii</name>
    <dbReference type="NCBI Taxonomy" id="425498"/>
    <lineage>
        <taxon>Bacteria</taxon>
        <taxon>Pseudomonadati</taxon>
        <taxon>Bacteroidota</taxon>
        <taxon>Flavobacteriia</taxon>
        <taxon>Flavobacteriales</taxon>
        <taxon>Flavobacteriaceae</taxon>
        <taxon>Algibacter</taxon>
    </lineage>
</organism>
<keyword evidence="1" id="KW-0732">Signal</keyword>
<evidence type="ECO:0000313" key="3">
    <source>
        <dbReference type="EMBL" id="GGZ89092.1"/>
    </source>
</evidence>
<reference evidence="3" key="1">
    <citation type="journal article" date="2014" name="Int. J. Syst. Evol. Microbiol.">
        <title>Complete genome sequence of Corynebacterium casei LMG S-19264T (=DSM 44701T), isolated from a smear-ripened cheese.</title>
        <authorList>
            <consortium name="US DOE Joint Genome Institute (JGI-PGF)"/>
            <person name="Walter F."/>
            <person name="Albersmeier A."/>
            <person name="Kalinowski J."/>
            <person name="Ruckert C."/>
        </authorList>
    </citation>
    <scope>NUCLEOTIDE SEQUENCE</scope>
    <source>
        <strain evidence="3">KCTC 12710</strain>
    </source>
</reference>
<sequence length="135" mass="15000">MKNFLFASLVLIAVSFCQAQENSEFKKETVEFIKTTGAGAAFENAITQIGTMVPEANKAAYLNEAQGTLGDIYGQIAELYMTEFTQEEIKALVVFYETDLGKKLAEKQLDLTQRAMSFGQAWGAKVQKIAQKHMM</sequence>
<reference evidence="3" key="2">
    <citation type="submission" date="2020-09" db="EMBL/GenBank/DDBJ databases">
        <authorList>
            <person name="Sun Q."/>
            <person name="Kim S."/>
        </authorList>
    </citation>
    <scope>NUCLEOTIDE SEQUENCE</scope>
    <source>
        <strain evidence="3">KCTC 12710</strain>
    </source>
</reference>
<comment type="caution">
    <text evidence="3">The sequence shown here is derived from an EMBL/GenBank/DDBJ whole genome shotgun (WGS) entry which is preliminary data.</text>
</comment>
<evidence type="ECO:0000256" key="1">
    <source>
        <dbReference type="SAM" id="SignalP"/>
    </source>
</evidence>